<protein>
    <submittedName>
        <fullName evidence="2">Membrane protein</fullName>
    </submittedName>
</protein>
<dbReference type="PATRIC" id="fig|480391.4.peg.877"/>
<organism evidence="2 3">
    <name type="scientific">Pediococcus argentinicus</name>
    <dbReference type="NCBI Taxonomy" id="480391"/>
    <lineage>
        <taxon>Bacteria</taxon>
        <taxon>Bacillati</taxon>
        <taxon>Bacillota</taxon>
        <taxon>Bacilli</taxon>
        <taxon>Lactobacillales</taxon>
        <taxon>Lactobacillaceae</taxon>
        <taxon>Pediococcus</taxon>
    </lineage>
</organism>
<keyword evidence="1" id="KW-1133">Transmembrane helix</keyword>
<feature type="transmembrane region" description="Helical" evidence="1">
    <location>
        <begin position="67"/>
        <end position="87"/>
    </location>
</feature>
<dbReference type="Proteomes" id="UP000051249">
    <property type="component" value="Unassembled WGS sequence"/>
</dbReference>
<keyword evidence="3" id="KW-1185">Reference proteome</keyword>
<dbReference type="EMBL" id="JQCQ01000027">
    <property type="protein sequence ID" value="KRO23752.1"/>
    <property type="molecule type" value="Genomic_DNA"/>
</dbReference>
<comment type="caution">
    <text evidence="2">The sequence shown here is derived from an EMBL/GenBank/DDBJ whole genome shotgun (WGS) entry which is preliminary data.</text>
</comment>
<dbReference type="InterPro" id="IPR012861">
    <property type="entry name" value="DUF1634"/>
</dbReference>
<dbReference type="Pfam" id="PF07843">
    <property type="entry name" value="DUF1634"/>
    <property type="match status" value="1"/>
</dbReference>
<keyword evidence="1" id="KW-0472">Membrane</keyword>
<proteinExistence type="predicted"/>
<dbReference type="AlphaFoldDB" id="A0A0R2ND12"/>
<feature type="transmembrane region" description="Helical" evidence="1">
    <location>
        <begin position="99"/>
        <end position="119"/>
    </location>
</feature>
<name>A0A0R2ND12_9LACO</name>
<evidence type="ECO:0000313" key="2">
    <source>
        <dbReference type="EMBL" id="KRO23752.1"/>
    </source>
</evidence>
<evidence type="ECO:0000256" key="1">
    <source>
        <dbReference type="SAM" id="Phobius"/>
    </source>
</evidence>
<dbReference type="RefSeq" id="WP_057800031.1">
    <property type="nucleotide sequence ID" value="NZ_BJZZ01000026.1"/>
</dbReference>
<evidence type="ECO:0000313" key="3">
    <source>
        <dbReference type="Proteomes" id="UP000051249"/>
    </source>
</evidence>
<reference evidence="2 3" key="1">
    <citation type="journal article" date="2015" name="Genome Announc.">
        <title>Expanding the biotechnology potential of lactobacilli through comparative genomics of 213 strains and associated genera.</title>
        <authorList>
            <person name="Sun Z."/>
            <person name="Harris H.M."/>
            <person name="McCann A."/>
            <person name="Guo C."/>
            <person name="Argimon S."/>
            <person name="Zhang W."/>
            <person name="Yang X."/>
            <person name="Jeffery I.B."/>
            <person name="Cooney J.C."/>
            <person name="Kagawa T.F."/>
            <person name="Liu W."/>
            <person name="Song Y."/>
            <person name="Salvetti E."/>
            <person name="Wrobel A."/>
            <person name="Rasinkangas P."/>
            <person name="Parkhill J."/>
            <person name="Rea M.C."/>
            <person name="O'Sullivan O."/>
            <person name="Ritari J."/>
            <person name="Douillard F.P."/>
            <person name="Paul Ross R."/>
            <person name="Yang R."/>
            <person name="Briner A.E."/>
            <person name="Felis G.E."/>
            <person name="de Vos W.M."/>
            <person name="Barrangou R."/>
            <person name="Klaenhammer T.R."/>
            <person name="Caufield P.W."/>
            <person name="Cui Y."/>
            <person name="Zhang H."/>
            <person name="O'Toole P.W."/>
        </authorList>
    </citation>
    <scope>NUCLEOTIDE SEQUENCE [LARGE SCALE GENOMIC DNA]</scope>
    <source>
        <strain evidence="2 3">DSM 23026</strain>
    </source>
</reference>
<keyword evidence="1" id="KW-0812">Transmembrane</keyword>
<gene>
    <name evidence="2" type="ORF">IV88_GL000865</name>
</gene>
<accession>A0A0R2ND12</accession>
<sequence>MQKENEEMEKVELLIGRILQIGVIVSAIIIVLGIALWLIQGGSGYPHGIFPHRFGTVTSGVIAFKPYAVVMLGIFCLILTPVLRVVVSIYAFAKEHDQLYVWITTIVLVILLIGMYIGYLGK</sequence>
<dbReference type="OrthoDB" id="1682804at2"/>
<feature type="transmembrane region" description="Helical" evidence="1">
    <location>
        <begin position="21"/>
        <end position="39"/>
    </location>
</feature>